<accession>A0A9Q0FTY3</accession>
<dbReference type="GO" id="GO:0008270">
    <property type="term" value="F:zinc ion binding"/>
    <property type="evidence" value="ECO:0007669"/>
    <property type="project" value="UniProtKB-KW"/>
</dbReference>
<dbReference type="GO" id="GO:0003676">
    <property type="term" value="F:nucleic acid binding"/>
    <property type="evidence" value="ECO:0007669"/>
    <property type="project" value="InterPro"/>
</dbReference>
<dbReference type="InterPro" id="IPR040256">
    <property type="entry name" value="At4g02000-like"/>
</dbReference>
<evidence type="ECO:0000313" key="4">
    <source>
        <dbReference type="Proteomes" id="UP001141552"/>
    </source>
</evidence>
<keyword evidence="4" id="KW-1185">Reference proteome</keyword>
<keyword evidence="1" id="KW-0479">Metal-binding</keyword>
<reference evidence="3" key="1">
    <citation type="submission" date="2022-02" db="EMBL/GenBank/DDBJ databases">
        <authorList>
            <person name="Henning P.M."/>
            <person name="McCubbin A.G."/>
            <person name="Shore J.S."/>
        </authorList>
    </citation>
    <scope>NUCLEOTIDE SEQUENCE</scope>
    <source>
        <strain evidence="3">F60SS</strain>
        <tissue evidence="3">Leaves</tissue>
    </source>
</reference>
<name>A0A9Q0FTY3_9ROSI</name>
<keyword evidence="1" id="KW-0862">Zinc</keyword>
<dbReference type="PROSITE" id="PS50158">
    <property type="entry name" value="ZF_CCHC"/>
    <property type="match status" value="1"/>
</dbReference>
<gene>
    <name evidence="3" type="ORF">Tsubulata_004553</name>
</gene>
<comment type="caution">
    <text evidence="3">The sequence shown here is derived from an EMBL/GenBank/DDBJ whole genome shotgun (WGS) entry which is preliminary data.</text>
</comment>
<evidence type="ECO:0000256" key="1">
    <source>
        <dbReference type="PROSITE-ProRule" id="PRU00047"/>
    </source>
</evidence>
<dbReference type="PANTHER" id="PTHR31286">
    <property type="entry name" value="GLYCINE-RICH CELL WALL STRUCTURAL PROTEIN 1.8-LIKE"/>
    <property type="match status" value="1"/>
</dbReference>
<organism evidence="3 4">
    <name type="scientific">Turnera subulata</name>
    <dbReference type="NCBI Taxonomy" id="218843"/>
    <lineage>
        <taxon>Eukaryota</taxon>
        <taxon>Viridiplantae</taxon>
        <taxon>Streptophyta</taxon>
        <taxon>Embryophyta</taxon>
        <taxon>Tracheophyta</taxon>
        <taxon>Spermatophyta</taxon>
        <taxon>Magnoliopsida</taxon>
        <taxon>eudicotyledons</taxon>
        <taxon>Gunneridae</taxon>
        <taxon>Pentapetalae</taxon>
        <taxon>rosids</taxon>
        <taxon>fabids</taxon>
        <taxon>Malpighiales</taxon>
        <taxon>Passifloraceae</taxon>
        <taxon>Turnera</taxon>
    </lineage>
</organism>
<sequence length="406" mass="45105">MTVDGADPVASRPAAWHLDLMMPQQAFEVAILGLQVPHFVPNFRHDFGEVGFHGKLKNYVFPCSPCHPCFAPPFGKLPDIPQDSDIVDVGPIVDDAMLDPKGHVSAEQYDKPSFLETLMKNQEWAKEKCLSVDLIKENNVHLDFVDGDQLRPSFGLDDIYYQRLCTSMDLLDLGSGCFLAKFGSLVDLERVVTRGPWLSMAWVRLPRLHLQYYDDDLLATFASVISKPVKTDSNMSEATRALYARMCVEVDLSQPLVPIFCIQEVFKVQYKGLHMICMNCGRYGHTTVQCQFDSPEVPLIPVESVELENAMEVLSDSDPPPLVSQPVQVSQSKSSNFGEWMVVTQKPRSAPWPKQAVDGHYGSGATSSNCFSIFSVEFEPAPKPPHAANGGLYFSWSSSAQTSPSH</sequence>
<dbReference type="PANTHER" id="PTHR31286:SF99">
    <property type="entry name" value="DUF4283 DOMAIN-CONTAINING PROTEIN"/>
    <property type="match status" value="1"/>
</dbReference>
<evidence type="ECO:0000313" key="3">
    <source>
        <dbReference type="EMBL" id="KAJ4836316.1"/>
    </source>
</evidence>
<dbReference type="EMBL" id="JAKUCV010004159">
    <property type="protein sequence ID" value="KAJ4836316.1"/>
    <property type="molecule type" value="Genomic_DNA"/>
</dbReference>
<protein>
    <recommendedName>
        <fullName evidence="2">CCHC-type domain-containing protein</fullName>
    </recommendedName>
</protein>
<feature type="domain" description="CCHC-type" evidence="2">
    <location>
        <begin position="277"/>
        <end position="290"/>
    </location>
</feature>
<proteinExistence type="predicted"/>
<evidence type="ECO:0000259" key="2">
    <source>
        <dbReference type="PROSITE" id="PS50158"/>
    </source>
</evidence>
<reference evidence="3" key="2">
    <citation type="journal article" date="2023" name="Plants (Basel)">
        <title>Annotation of the Turnera subulata (Passifloraceae) Draft Genome Reveals the S-Locus Evolved after the Divergence of Turneroideae from Passifloroideae in a Stepwise Manner.</title>
        <authorList>
            <person name="Henning P.M."/>
            <person name="Roalson E.H."/>
            <person name="Mir W."/>
            <person name="McCubbin A.G."/>
            <person name="Shore J.S."/>
        </authorList>
    </citation>
    <scope>NUCLEOTIDE SEQUENCE</scope>
    <source>
        <strain evidence="3">F60SS</strain>
    </source>
</reference>
<keyword evidence="1" id="KW-0863">Zinc-finger</keyword>
<dbReference type="AlphaFoldDB" id="A0A9Q0FTY3"/>
<dbReference type="InterPro" id="IPR001878">
    <property type="entry name" value="Znf_CCHC"/>
</dbReference>
<dbReference type="Proteomes" id="UP001141552">
    <property type="component" value="Unassembled WGS sequence"/>
</dbReference>
<dbReference type="OrthoDB" id="682893at2759"/>